<dbReference type="PROSITE" id="PS50234">
    <property type="entry name" value="VWFA"/>
    <property type="match status" value="1"/>
</dbReference>
<dbReference type="InterPro" id="IPR001343">
    <property type="entry name" value="Hemolysn_Ca-bd"/>
</dbReference>
<evidence type="ECO:0000256" key="3">
    <source>
        <dbReference type="ARBA" id="ARBA00022837"/>
    </source>
</evidence>
<dbReference type="NCBIfam" id="TIGR03661">
    <property type="entry name" value="T1SS_VCA0849"/>
    <property type="match status" value="1"/>
</dbReference>
<dbReference type="InterPro" id="IPR019960">
    <property type="entry name" value="T1SS_VCA0849"/>
</dbReference>
<evidence type="ECO:0000256" key="2">
    <source>
        <dbReference type="ARBA" id="ARBA00022737"/>
    </source>
</evidence>
<dbReference type="InterPro" id="IPR038081">
    <property type="entry name" value="CalX-like_sf"/>
</dbReference>
<keyword evidence="1" id="KW-0732">Signal</keyword>
<dbReference type="InterPro" id="IPR002035">
    <property type="entry name" value="VWF_A"/>
</dbReference>
<dbReference type="SMART" id="SM00327">
    <property type="entry name" value="VWA"/>
    <property type="match status" value="1"/>
</dbReference>
<keyword evidence="7" id="KW-1185">Reference proteome</keyword>
<feature type="domain" description="VWFA" evidence="5">
    <location>
        <begin position="4922"/>
        <end position="5125"/>
    </location>
</feature>
<feature type="region of interest" description="Disordered" evidence="4">
    <location>
        <begin position="72"/>
        <end position="152"/>
    </location>
</feature>
<dbReference type="KEGG" id="rgu:A4W93_10445"/>
<dbReference type="InterPro" id="IPR003644">
    <property type="entry name" value="Calx_beta"/>
</dbReference>
<dbReference type="PRINTS" id="PR00313">
    <property type="entry name" value="CABNDNGRPT"/>
</dbReference>
<dbReference type="SUPFAM" id="SSF141072">
    <property type="entry name" value="CalX-like"/>
    <property type="match status" value="3"/>
</dbReference>
<dbReference type="InterPro" id="IPR018511">
    <property type="entry name" value="Hemolysin-typ_Ca-bd_CS"/>
</dbReference>
<feature type="compositionally biased region" description="Low complexity" evidence="4">
    <location>
        <begin position="123"/>
        <end position="134"/>
    </location>
</feature>
<sequence length="5779" mass="579516">MTGLWGGTAMVRKADGKMHVLQIGERVEKGDVILTTQDGIVQLTPEETPAPVAAAAPDTDLDRVIAEIDNPTEETAPAAGLAGGDGGDMQPGLRVDRISEGTTPASFSQSFEATPATFPPVTPTTAGSTAAADPAPAPSPTPAPPPAPVDASISLTASAPTVTEGGSLVYTAVVNQPVTGSALVINLSNGTTITIPVGQTSGTSAAVPVRADDAYAQNPDTVSVSVTGTSGGSFGTVTPGQPAVSTVVDDADVTTVSVSASSATAAEGGSVTYTVAVNNPVTGSPLVVTLSNGQTITIPVGASSGTGAPFPVRGDDAYVQGDRPLNVSVTGTTGANYEAVAIGGSATTTVTDQATTTTVTLTASAASVAEGGSVVYTATLSNPVTGSPVVLTLSNGQTITIAVGDSSGSSAPFAVRGDDPYVQGTQTVTVGVGSATGGNFEQLDTTFSSASTQVADNGTATTLTVTASASTITEGGSLTYTVTLNNAVTGAPLVVTLSNGQTITIPVGASSATGPAIAVRADDAHAQGSVDTVVSVTGTSGGNFESVTSTAAATTTVVDDNDVTTLTLTPSAATVTEGGSIVYTVTLSNAVQGSPLTLTLSNGQTVTIPVGQTTGTTAPYAVRADDAYQQGDEPLDVTVTGKSGGNFESLDTSGTASTVVRDDADATVVTVTPSATTVAEGGSISYTVSVNHEVKGSDFTVTLSNGQTITIPVGQSSATGPAIAVRPDDAQAQGNVDTVVKIDDTSGGNFEAVDKTSTATTTVTDGGADTTLTITPSAANVTEGGSITYTVTLSNAVAGTPLTLTLSNGQTVTIPVGQTTGTTAPYAVRADDFYQQGDETLDVTVSGKSGGNFESLDTTGTATTTVSDDADQTVVTVTASAGTIAEGGSLTYTVSVNHEVKGSDFVVTLSNGQTITIPVGQSSATGPAIPVRPDDAQAQGSLDTVVKIDDTSGGNFEAIDKTSTATTTVTDGGAPTTLTITPSAANVTEGGSITYTVTLSNAVAGTPLTLTLSNGQTVTIPVGQTTGTTDPYAVRADDFYKQGDQQLDVTVTGKTGGNFESLDTTGTATSVVHDDADQTIVTVKASDSMIAEGGSLTYTVSVNHPVTGTPFVVTLSNGQTITIPVGQSSATGPAIDVRPADAQSQGNETTVVKIDDTSGGNFEAVDKTSTATTVVTDSGVITSLTITPSATSVTEGGSIVYTVTLSNAVAGSPLTLTLSNGQTVTIPVGQTTGMTDPYAVRADDVYQQGDEALDVTVTGHTGGNFEALDTDGTASSTVRDDADETIVTVTPSAGTIAEGGSLTYTVSVNHEVKGSDFVVTLSNGQTITIPVGQSSATGPAIAVRPDDAQAQGSVDTVVKIDGTSGGNFEAIDKTSTATTTVTDGGAPTTLTITASAANVTEGGSIVYTVTLSNAVAGTPLTLTLSNGQTVTIPVGQTTGTTDPYAVRADDVYKQGDEQLDVTVSGKSGGNFESLDTTGTATTTVSDDADQTIVTVTPSAGTIAEGGSLTYTVSVNHEVKGSDFTVTLSNGQVITIPVGQSSATGTAIAVRPDDAQAQGNVDTVVKIDDTSGGNFEAVDKTSTATTTVTDGGADTTLTITPSAANVTEGGSIVYTVTLSNAVAGTPLTLTLSNGQTVTIPVGQTTGTTDPYAVRADDFYKQGDEQLDVTVSGKSGGNFESLDTTGTATTVVHDDADQTVVTVTPSVSTVAEGGTISYTVSVNHEVKGTDFVVTLSNGQVITIPVGESSVTGPAIAVRPDDAQVQGSVNTVVKIDDTSGGNFEAIDKTSTATTTVTDGGAPTTLTITPSAANVTEGGSIVYTVTLSNAVAGTPLTLTLSNGQTVTIPVGQTTGTTDPYAVRADDFYKQGDETLDVTVSGKSGGNFESLDTTGTATTTVSDDADQTIVTVTPSAGTIAEGGSLTYTVSVNHEVKGSDFTVTLSNGQVITIPVGQSSATGPAIAVRPDDAQAQGNVDTVVKIDDTSGGNFEAVDKTSTATTTVTDGGADTTLTITPSAANVTEGGSIVYTVTLSNAVAGTPLTLTLSNGQTVTIPVGQTTGTTDPYAVRADDVYKQGDETLDVTVSGKSGGNFESLDTTGTATTVVHDDADQTVVTVTPSAGTIAEGGSLTYTVSVNHEVKGSDFTVTLSNGQVITIPVGQSSATGPAIAVRPDDAQAQGNVDTVVKIDDTSGGNFEAIDKTSTATTTVTDGGAPTTLTITPSAANVTEGGSIVYTVTLSNAVAGTPLTLTLSNGQTVTIPVGQTTGTTAAYAVRADDFYKQGDETLDVTVSGKSGGNFESLDTTGTATTVVHDDADQTVVTVTPSVSTVAEGGTIAYTVSVNHEVKDTPFSVTLSNGQTITIPVGQSSATGPAIAVRPDDAQAQGNVDTIVKIDDTSGGNFEAIDKTSTATTTVTDGGAPTTLTITPSAANVTEGGSIVYTVTLSNAVAGTPLTLTLSNGQTVTIPVGQTTGTTDPYAVRADDFYKQGDETLDVTVSGKSGGNFESLDTTGTATTTVSDDADQTIVTVTPSAGTIAEGGSLTYTVSVNHEVKGSDFTVTLSNGQTITIPVGQSSATGPAIAVRPDDAQAQGSLDTVVKIDDTSGGNFEAIDKTSTATTTVTDGGAPTTLTITASAANVTEGGSIVYTVTLSNAVAGTPLTLTLSNGQTVTIPVGQTTGTTDPYAVRADDFYKQGDQQLDVTVTGKTGGNFESLDTTGTATTTVHDDADQTIVTVTPSVTTVAEGGTISYTVSVNHEVKGSDFTVTLSNGQVITIPVGQSSVTGPAIAVRPDDAQVQGSVDTVVKIDGTSGGNFEAVDTTSTATTTVTDGGIATTLTITPSAANVTEGGSIIYTVTLSNAVAGTPLTLTLSNGQTVTIPVGQTTGTTDPYAVRADDVYKQGDQQLDVTVTGKTGGNFESLDTTGTATSVVHDDADQTVVTVSPSVTTVAEGGTITYTVSVNHEVKGTDFTVTLSNGQTITIPVGQSSATGPAIAVRPDDAQAQGNVDTVVKIDGTSGGNFEAVDATSTATTTVSDGGAATTLTITPSAANVTEGGSITYTVTLSNAVAGTPLTLTLSNGQTVTIPVGQTTGHTDPYAVRADDFYKQGDQQLDVTVTGKSGGNFESLDTTGTATSVVHDDADQTIVTVKASDTVIAEGGSLTYTVSVNHPVTGTPFVVTLSNGQTISIPVGQSSATGPAIDVRPADAQSQGNEDTVVKIDGTSGGNFEAVDTTSTTSTTVTDSGAITTLTLTASAANVTEGGSIVYTVTLSNTVQGTPLTLTLSNGQTVTIPVGENHASTGAYAVRADDFYKQGDQQLDVTITGKSGGTFESLNTAGTATTVVHDDADQTVVTVTPSAGTIAEGGSLTYTVSVNHPVTGTPFAVTLSNGQTISIPVGQSSATGPAIPVRPDDAQAQGNVDTVVKIDGTSGGNFEAVDTTSTATTTVTDGGVATTLTITPSAANVTEGGSIIYTVTLSSAVAGTPLTLTLSNGQTVTIPVGQTTGTTDPYAVRADDFYKQGDQQLDVTVTGKTGGNFESLDTTGTATSVVHDDADQTVVTVTPSAGTIAEGGSLTYTVSVNHPVTGTPFVVTLSNGQTISIPVGQSSATGPAIPVRPDDAQAQGNVDTVVKIDDTSGGNFEAVDKTSTATTTVTDGGADTTLTITPSAANVTEGGSIVYTVTLSHAVAGTPLTLTLSNGQTVTIPVGQTTGTTAAYTVRADDFYKQGDQQLDVTVTGKSGGNFESLNTTGTATTVVHDDADATVVTVTPSVTTVAEGGSITYTVSVNHAVTDTPFLVTLSNGQTITIPVGQSSATGPAIAVRPDDAQAQGNVDTIVKIDDTSGGNFEAIDKTSTATTTVTDGGAPTTLTITPSAANVTEGGSIVYTVTLSNAVAGSPLTLTLSNGQTVTIPVGQTTGTSDPYAVRADDFYKQGDQQLDVTITGKSGGNFESLDTTGTASSVVHDDADATIVTVTPSATSIAEGGALTYTVSVNHAVTGSPFAVTLSNGQTITIPVGQSSFTGPAIAVRADDAYAQGNVDTVVSITGTSGGNFEAVTTTSTATTTVTDDSDITRISLTGDASVTEGGTAHYTLSLTNPPTSTVTVTLTYSGTAANGVDFTGQTTVTIPANSSSVNFDIATIDDTLIEGAENFTVTIGGATGGGFEQLAVNPASSAVTTTIVDNDFPSLSVSSPTVAESIPFMVFEVKLSAPAPTDTTVNLTLANGTAVGGGVDYGSTTANNLQISTDGGLTWKNGTTYTFPANGATSVLVRTAVINDSIDEANEQFSLTATVTAGTTSNPDATGTATILDNDPTMSIAPISVNEDAGFAVFEVKLSHGSPSTTTVGLALGNGTATGGGVDFGSTTGTNLQVSTDGGQTWTNATSATFAANSTSVLVRTPIVNDTAYEGNETFTLTATRTGGSTANASVQAVATIVDNDTATPVLDLDGNNSSGATGANYAVTFTEGQGGSGVSIADTDMTITDADSTTMAGATITLTNRMDGDALNLGNDVGGVRVTNTVNNSGSIVIQISGSGTLAQYIERIRNITFTNSSDNPSDTPRVITVTVTDGVNTSNLATTTVNVVPVNDLPEGRDVTLTTNEDTRLTLSLANFQMNDKEDGNNVNPTTVRIDTLPTNGTLYLNGVAVTQGAIVTAAQIAGNQLTFVPNPDDNGANYSKFTFSVGDSNGGYDTVPNTVTFNVNAVSDGTPVAVADQFRTTLGTPIILTKAQLLANDTLLDHARITSVSAGTGGTLVTNADGTYTFTPSAAGNGTFTYTLTDDDGQTSTATVTIATSQARDDFATVHESALTGGTGGGTTVATGSLIANDTGATSVSYVKFGGTTYNIASGGSVTIDSPLGKLVVQSDGTYTYTLETNANNNTAATNLSVAEDFTYKPNNGNEAVLHVDIVDDKPQVADHTVSVSQVPLPTYNLVLVLDISGSMTTTAYGGLVRSVDANGNQTGTTTRLAMAKAALIELVEQYYSQAQTVSVKLVTFSSSASIVNPNNVAYTTLAQVKAAINGITGTTSGGTDYEAALAKAQEAYGTVNTNVKNTTYFLSDGAPGEGNTAAQTAIYNAFTAQNGVQSYAVGIGTGISSTTALDNIHNVDADGSGTKDGAVLVTDLNQLSSSLLATVPPAYGGNVVSTSGSAIGSAFGADGGQVVTMTMTLAGKVVTFTYDAANNRISQSGTTTTISGDMLTLNSTNGFTKGTLLFNFTTGNYTYYTNGTAANGESFTLTFTAKDGDGDVTAPTNLNFVIANGAPIARPDTDTLDINQSHLEGNVITGAGTDGGLALGSGVASFSARGDGVDNAVDNAQVSSISFKGQTFNLLVNSTGSGTGYTYVIANGQLTWTGSGTANAGSKLVFSKTGYYDYTPPTAALTDTPHKAAVTNSYTSAINNNANGVAITAFQQNGSVGTVVLNSGSGTSGLGVSANNSASSLAALERLVFTFSQSSHPQGVQGVKFNIATGSNLDNATAIVSALTYTMYDVAGVLLGQFVSSAEGTVTLPTEYGNIGRIEVEANSPATAYISGLTFESINVDNAATAVEPTVIGYTLTDTDNQSSSSTLTLNVISNNLFGTDASETITGTAANDHIQGGAGNDTLHGGAGHDILEGGLGNDILNGNDGNDILRGGEGNDTLDGGNGKDILVGGKGNDFLTGGADSDVFRWEFADQGVKGAPAVDTVTDFNNAAASAGGDVLDLRDLLQGETSLGAATGNLTNYLHFETSGNTTTIQISTTGGFSGGYNAGAVDQAIKLSGVDLTVGGALNTDQQIIQDLLNKSKLIVDGN</sequence>
<dbReference type="InterPro" id="IPR036465">
    <property type="entry name" value="vWFA_dom_sf"/>
</dbReference>
<organism evidence="6 7">
    <name type="scientific">Piscinibacter gummiphilus</name>
    <dbReference type="NCBI Taxonomy" id="946333"/>
    <lineage>
        <taxon>Bacteria</taxon>
        <taxon>Pseudomonadati</taxon>
        <taxon>Pseudomonadota</taxon>
        <taxon>Betaproteobacteria</taxon>
        <taxon>Burkholderiales</taxon>
        <taxon>Sphaerotilaceae</taxon>
        <taxon>Piscinibacter</taxon>
    </lineage>
</organism>
<dbReference type="GO" id="GO:0016020">
    <property type="term" value="C:membrane"/>
    <property type="evidence" value="ECO:0007669"/>
    <property type="project" value="InterPro"/>
</dbReference>
<dbReference type="Pfam" id="PF17963">
    <property type="entry name" value="Big_9"/>
    <property type="match status" value="1"/>
</dbReference>
<dbReference type="GO" id="GO:0007154">
    <property type="term" value="P:cell communication"/>
    <property type="evidence" value="ECO:0007669"/>
    <property type="project" value="InterPro"/>
</dbReference>
<dbReference type="Pfam" id="PF20579">
    <property type="entry name" value="LapA"/>
    <property type="match status" value="39"/>
</dbReference>
<dbReference type="Gene3D" id="3.40.50.410">
    <property type="entry name" value="von Willebrand factor, type A domain"/>
    <property type="match status" value="1"/>
</dbReference>
<dbReference type="PROSITE" id="PS00330">
    <property type="entry name" value="HEMOLYSIN_CALCIUM"/>
    <property type="match status" value="4"/>
</dbReference>
<gene>
    <name evidence="6" type="ORF">A4W93_10445</name>
</gene>
<dbReference type="InterPro" id="IPR046779">
    <property type="entry name" value="LapA_adhesin_dom"/>
</dbReference>
<evidence type="ECO:0000259" key="5">
    <source>
        <dbReference type="PROSITE" id="PS50234"/>
    </source>
</evidence>
<dbReference type="Gene3D" id="2.60.40.2030">
    <property type="match status" value="3"/>
</dbReference>
<keyword evidence="2" id="KW-0677">Repeat</keyword>
<dbReference type="SMART" id="SM00237">
    <property type="entry name" value="Calx_beta"/>
    <property type="match status" value="3"/>
</dbReference>
<dbReference type="SUPFAM" id="SSF53300">
    <property type="entry name" value="vWA-like"/>
    <property type="match status" value="1"/>
</dbReference>
<dbReference type="STRING" id="946333.A4W93_10445"/>
<feature type="compositionally biased region" description="Pro residues" evidence="4">
    <location>
        <begin position="135"/>
        <end position="148"/>
    </location>
</feature>
<protein>
    <recommendedName>
        <fullName evidence="5">VWFA domain-containing protein</fullName>
    </recommendedName>
</protein>
<dbReference type="Pfam" id="PF00353">
    <property type="entry name" value="HemolysinCabind"/>
    <property type="match status" value="2"/>
</dbReference>
<evidence type="ECO:0000313" key="6">
    <source>
        <dbReference type="EMBL" id="ARN20287.1"/>
    </source>
</evidence>
<dbReference type="InterPro" id="IPR011049">
    <property type="entry name" value="Serralysin-like_metalloprot_C"/>
</dbReference>
<dbReference type="SUPFAM" id="SSF51120">
    <property type="entry name" value="beta-Roll"/>
    <property type="match status" value="2"/>
</dbReference>
<keyword evidence="3" id="KW-0106">Calcium</keyword>
<dbReference type="GO" id="GO:0005509">
    <property type="term" value="F:calcium ion binding"/>
    <property type="evidence" value="ECO:0007669"/>
    <property type="project" value="InterPro"/>
</dbReference>
<dbReference type="Proteomes" id="UP000193427">
    <property type="component" value="Chromosome"/>
</dbReference>
<dbReference type="EMBL" id="CP015118">
    <property type="protein sequence ID" value="ARN20287.1"/>
    <property type="molecule type" value="Genomic_DNA"/>
</dbReference>
<name>A0A1W6L7V4_9BURK</name>
<dbReference type="CDD" id="cd00198">
    <property type="entry name" value="vWFA"/>
    <property type="match status" value="1"/>
</dbReference>
<evidence type="ECO:0000313" key="7">
    <source>
        <dbReference type="Proteomes" id="UP000193427"/>
    </source>
</evidence>
<evidence type="ECO:0000256" key="1">
    <source>
        <dbReference type="ARBA" id="ARBA00022729"/>
    </source>
</evidence>
<dbReference type="Pfam" id="PF03160">
    <property type="entry name" value="Calx-beta"/>
    <property type="match status" value="2"/>
</dbReference>
<dbReference type="Pfam" id="PF13519">
    <property type="entry name" value="VWA_2"/>
    <property type="match status" value="1"/>
</dbReference>
<reference evidence="6 7" key="1">
    <citation type="submission" date="2016-04" db="EMBL/GenBank/DDBJ databases">
        <title>Complete genome sequence of natural rubber-degrading, novel Gram-negative bacterium, Rhizobacter gummiphilus strain NS21.</title>
        <authorList>
            <person name="Tabata M."/>
            <person name="Kasai D."/>
            <person name="Fukuda M."/>
        </authorList>
    </citation>
    <scope>NUCLEOTIDE SEQUENCE [LARGE SCALE GENOMIC DNA]</scope>
    <source>
        <strain evidence="6 7">NS21</strain>
    </source>
</reference>
<evidence type="ECO:0000256" key="4">
    <source>
        <dbReference type="SAM" id="MobiDB-lite"/>
    </source>
</evidence>
<accession>A0A1W6L7V4</accession>
<proteinExistence type="predicted"/>
<feature type="compositionally biased region" description="Polar residues" evidence="4">
    <location>
        <begin position="100"/>
        <end position="112"/>
    </location>
</feature>